<dbReference type="GO" id="GO:0005524">
    <property type="term" value="F:ATP binding"/>
    <property type="evidence" value="ECO:0007669"/>
    <property type="project" value="UniProtKB-KW"/>
</dbReference>
<dbReference type="EMBL" id="CP000542">
    <property type="protein sequence ID" value="ABM56206.1"/>
    <property type="molecule type" value="Genomic_DNA"/>
</dbReference>
<dbReference type="SMART" id="SM00382">
    <property type="entry name" value="AAA"/>
    <property type="match status" value="1"/>
</dbReference>
<evidence type="ECO:0000256" key="5">
    <source>
        <dbReference type="ARBA" id="ARBA00022840"/>
    </source>
</evidence>
<dbReference type="PROSITE" id="PS50893">
    <property type="entry name" value="ABC_TRANSPORTER_2"/>
    <property type="match status" value="1"/>
</dbReference>
<dbReference type="InterPro" id="IPR003593">
    <property type="entry name" value="AAA+_ATPase"/>
</dbReference>
<dbReference type="PROSITE" id="PS00211">
    <property type="entry name" value="ABC_TRANSPORTER_1"/>
    <property type="match status" value="1"/>
</dbReference>
<dbReference type="GO" id="GO:0055085">
    <property type="term" value="P:transmembrane transport"/>
    <property type="evidence" value="ECO:0007669"/>
    <property type="project" value="UniProtKB-ARBA"/>
</dbReference>
<dbReference type="InterPro" id="IPR013563">
    <property type="entry name" value="Oligopep_ABC_C"/>
</dbReference>
<dbReference type="eggNOG" id="COG4608">
    <property type="taxonomic scope" value="Bacteria"/>
</dbReference>
<accession>A1WEZ9</accession>
<keyword evidence="8" id="KW-1185">Reference proteome</keyword>
<dbReference type="InterPro" id="IPR017871">
    <property type="entry name" value="ABC_transporter-like_CS"/>
</dbReference>
<dbReference type="NCBIfam" id="TIGR01727">
    <property type="entry name" value="oligo_HPY"/>
    <property type="match status" value="1"/>
</dbReference>
<dbReference type="Pfam" id="PF00005">
    <property type="entry name" value="ABC_tran"/>
    <property type="match status" value="1"/>
</dbReference>
<dbReference type="FunFam" id="3.40.50.300:FF:000016">
    <property type="entry name" value="Oligopeptide ABC transporter ATP-binding component"/>
    <property type="match status" value="1"/>
</dbReference>
<dbReference type="CDD" id="cd03257">
    <property type="entry name" value="ABC_NikE_OppD_transporters"/>
    <property type="match status" value="1"/>
</dbReference>
<evidence type="ECO:0000313" key="8">
    <source>
        <dbReference type="Proteomes" id="UP000000374"/>
    </source>
</evidence>
<dbReference type="GO" id="GO:0015833">
    <property type="term" value="P:peptide transport"/>
    <property type="evidence" value="ECO:0007669"/>
    <property type="project" value="InterPro"/>
</dbReference>
<reference evidence="8" key="1">
    <citation type="submission" date="2006-12" db="EMBL/GenBank/DDBJ databases">
        <title>Complete sequence of chromosome 1 of Verminephrobacter eiseniae EF01-2.</title>
        <authorList>
            <person name="Copeland A."/>
            <person name="Lucas S."/>
            <person name="Lapidus A."/>
            <person name="Barry K."/>
            <person name="Detter J.C."/>
            <person name="Glavina del Rio T."/>
            <person name="Dalin E."/>
            <person name="Tice H."/>
            <person name="Pitluck S."/>
            <person name="Chertkov O."/>
            <person name="Brettin T."/>
            <person name="Bruce D."/>
            <person name="Han C."/>
            <person name="Tapia R."/>
            <person name="Gilna P."/>
            <person name="Schmutz J."/>
            <person name="Larimer F."/>
            <person name="Land M."/>
            <person name="Hauser L."/>
            <person name="Kyrpides N."/>
            <person name="Kim E."/>
            <person name="Stahl D."/>
            <person name="Richardson P."/>
        </authorList>
    </citation>
    <scope>NUCLEOTIDE SEQUENCE [LARGE SCALE GENOMIC DNA]</scope>
    <source>
        <strain evidence="8">EF01-2</strain>
    </source>
</reference>
<comment type="similarity">
    <text evidence="1">Belongs to the ABC transporter superfamily.</text>
</comment>
<dbReference type="GO" id="GO:0016887">
    <property type="term" value="F:ATP hydrolysis activity"/>
    <property type="evidence" value="ECO:0007669"/>
    <property type="project" value="InterPro"/>
</dbReference>
<keyword evidence="2" id="KW-0813">Transport</keyword>
<keyword evidence="3" id="KW-0472">Membrane</keyword>
<dbReference type="PANTHER" id="PTHR43776">
    <property type="entry name" value="TRANSPORT ATP-BINDING PROTEIN"/>
    <property type="match status" value="1"/>
</dbReference>
<keyword evidence="3" id="KW-1003">Cell membrane</keyword>
<evidence type="ECO:0000256" key="3">
    <source>
        <dbReference type="ARBA" id="ARBA00022475"/>
    </source>
</evidence>
<dbReference type="InterPro" id="IPR050319">
    <property type="entry name" value="ABC_transp_ATP-bind"/>
</dbReference>
<evidence type="ECO:0000313" key="7">
    <source>
        <dbReference type="EMBL" id="ABM56206.1"/>
    </source>
</evidence>
<name>A1WEZ9_VEREI</name>
<dbReference type="PANTHER" id="PTHR43776:SF7">
    <property type="entry name" value="D,D-DIPEPTIDE TRANSPORT ATP-BINDING PROTEIN DDPF-RELATED"/>
    <property type="match status" value="1"/>
</dbReference>
<dbReference type="Gene3D" id="3.40.50.300">
    <property type="entry name" value="P-loop containing nucleotide triphosphate hydrolases"/>
    <property type="match status" value="1"/>
</dbReference>
<protein>
    <submittedName>
        <fullName evidence="7">Oligopeptide/dipeptide ABC transporter, ATPase subunit</fullName>
    </submittedName>
</protein>
<gene>
    <name evidence="7" type="ordered locus">Veis_0418</name>
</gene>
<organism evidence="7 8">
    <name type="scientific">Verminephrobacter eiseniae (strain EF01-2)</name>
    <dbReference type="NCBI Taxonomy" id="391735"/>
    <lineage>
        <taxon>Bacteria</taxon>
        <taxon>Pseudomonadati</taxon>
        <taxon>Pseudomonadota</taxon>
        <taxon>Betaproteobacteria</taxon>
        <taxon>Burkholderiales</taxon>
        <taxon>Comamonadaceae</taxon>
        <taxon>Verminephrobacter</taxon>
    </lineage>
</organism>
<dbReference type="SUPFAM" id="SSF52540">
    <property type="entry name" value="P-loop containing nucleoside triphosphate hydrolases"/>
    <property type="match status" value="1"/>
</dbReference>
<keyword evidence="5" id="KW-0067">ATP-binding</keyword>
<dbReference type="Proteomes" id="UP000000374">
    <property type="component" value="Chromosome"/>
</dbReference>
<feature type="domain" description="ABC transporter" evidence="6">
    <location>
        <begin position="16"/>
        <end position="250"/>
    </location>
</feature>
<evidence type="ECO:0000256" key="1">
    <source>
        <dbReference type="ARBA" id="ARBA00005417"/>
    </source>
</evidence>
<dbReference type="InterPro" id="IPR027417">
    <property type="entry name" value="P-loop_NTPase"/>
</dbReference>
<keyword evidence="4" id="KW-0547">Nucleotide-binding</keyword>
<evidence type="ECO:0000259" key="6">
    <source>
        <dbReference type="PROSITE" id="PS50893"/>
    </source>
</evidence>
<dbReference type="AlphaFoldDB" id="A1WEZ9"/>
<dbReference type="Pfam" id="PF08352">
    <property type="entry name" value="oligo_HPY"/>
    <property type="match status" value="1"/>
</dbReference>
<evidence type="ECO:0000256" key="4">
    <source>
        <dbReference type="ARBA" id="ARBA00022741"/>
    </source>
</evidence>
<dbReference type="STRING" id="391735.Veis_0418"/>
<evidence type="ECO:0000256" key="2">
    <source>
        <dbReference type="ARBA" id="ARBA00022448"/>
    </source>
</evidence>
<proteinExistence type="inferred from homology"/>
<sequence length="323" mass="35257">MMMSELDMEHMDRPYLKVSEVKRYFQAQGRTVKSVDGVSFDIPLGTTFSLVGESGCGKTTLARMVAGLDRPTAGAIAFDAQGAQRPHRVQMIFQDPYASLNARWRVGSTIAEPIRFQGLRGAAGVDLRVVELLQRVGLAAADVSKFPHEFSGGQRQRISIARALAGEPSFLVCDEPTSALDVSVQAQILNLLKRLQREEGMTSLFISHNLAVVRFISTRVGVMYLGRLVEVAPTEMLFERPQHPYTQLLMDAIPRLEHGRRRVRNASGDVPSPLDPPGGCTFHPRCPLAMERCRSETPLLKAAADGSAVACHAVVPTVHASAA</sequence>
<dbReference type="KEGG" id="vei:Veis_0418"/>
<dbReference type="InterPro" id="IPR003439">
    <property type="entry name" value="ABC_transporter-like_ATP-bd"/>
</dbReference>
<dbReference type="HOGENOM" id="CLU_000604_1_23_4"/>